<dbReference type="AlphaFoldDB" id="G4YGN0"/>
<keyword evidence="2" id="KW-1185">Reference proteome</keyword>
<dbReference type="Proteomes" id="UP000002640">
    <property type="component" value="Unassembled WGS sequence"/>
</dbReference>
<proteinExistence type="predicted"/>
<dbReference type="EMBL" id="JH159151">
    <property type="protein sequence ID" value="EGZ26993.1"/>
    <property type="molecule type" value="Genomic_DNA"/>
</dbReference>
<accession>G4YGN0</accession>
<dbReference type="InParanoid" id="G4YGN0"/>
<dbReference type="KEGG" id="psoj:PHYSODRAFT_257518"/>
<dbReference type="STRING" id="1094619.G4YGN0"/>
<sequence>MADASDSARYAKAPHLWALGVGAVVSGDFFGWQSGLVAAAHHPGARHANPHFLATNLGMIRLEILQAVGRKLKTGKGATFKATVYTRFDATRDDSVDLLPFEVPPLEPPQKMSPMPGGALRCHWGRSSYSAVLSLWPLHVILAVLPLEPFSMRHVHHPCDDVVHGQAGPLKT</sequence>
<evidence type="ECO:0000313" key="2">
    <source>
        <dbReference type="Proteomes" id="UP000002640"/>
    </source>
</evidence>
<organism evidence="1 2">
    <name type="scientific">Phytophthora sojae (strain P6497)</name>
    <name type="common">Soybean stem and root rot agent</name>
    <name type="synonym">Phytophthora megasperma f. sp. glycines</name>
    <dbReference type="NCBI Taxonomy" id="1094619"/>
    <lineage>
        <taxon>Eukaryota</taxon>
        <taxon>Sar</taxon>
        <taxon>Stramenopiles</taxon>
        <taxon>Oomycota</taxon>
        <taxon>Peronosporomycetes</taxon>
        <taxon>Peronosporales</taxon>
        <taxon>Peronosporaceae</taxon>
        <taxon>Phytophthora</taxon>
    </lineage>
</organism>
<reference evidence="1 2" key="1">
    <citation type="journal article" date="2006" name="Science">
        <title>Phytophthora genome sequences uncover evolutionary origins and mechanisms of pathogenesis.</title>
        <authorList>
            <person name="Tyler B.M."/>
            <person name="Tripathy S."/>
            <person name="Zhang X."/>
            <person name="Dehal P."/>
            <person name="Jiang R.H."/>
            <person name="Aerts A."/>
            <person name="Arredondo F.D."/>
            <person name="Baxter L."/>
            <person name="Bensasson D."/>
            <person name="Beynon J.L."/>
            <person name="Chapman J."/>
            <person name="Damasceno C.M."/>
            <person name="Dorrance A.E."/>
            <person name="Dou D."/>
            <person name="Dickerman A.W."/>
            <person name="Dubchak I.L."/>
            <person name="Garbelotto M."/>
            <person name="Gijzen M."/>
            <person name="Gordon S.G."/>
            <person name="Govers F."/>
            <person name="Grunwald N.J."/>
            <person name="Huang W."/>
            <person name="Ivors K.L."/>
            <person name="Jones R.W."/>
            <person name="Kamoun S."/>
            <person name="Krampis K."/>
            <person name="Lamour K.H."/>
            <person name="Lee M.K."/>
            <person name="McDonald W.H."/>
            <person name="Medina M."/>
            <person name="Meijer H.J."/>
            <person name="Nordberg E.K."/>
            <person name="Maclean D.J."/>
            <person name="Ospina-Giraldo M.D."/>
            <person name="Morris P.F."/>
            <person name="Phuntumart V."/>
            <person name="Putnam N.H."/>
            <person name="Rash S."/>
            <person name="Rose J.K."/>
            <person name="Sakihama Y."/>
            <person name="Salamov A.A."/>
            <person name="Savidor A."/>
            <person name="Scheuring C.F."/>
            <person name="Smith B.M."/>
            <person name="Sobral B.W."/>
            <person name="Terry A."/>
            <person name="Torto-Alalibo T.A."/>
            <person name="Win J."/>
            <person name="Xu Z."/>
            <person name="Zhang H."/>
            <person name="Grigoriev I.V."/>
            <person name="Rokhsar D.S."/>
            <person name="Boore J.L."/>
        </authorList>
    </citation>
    <scope>NUCLEOTIDE SEQUENCE [LARGE SCALE GENOMIC DNA]</scope>
    <source>
        <strain evidence="1 2">P6497</strain>
    </source>
</reference>
<evidence type="ECO:0000313" key="1">
    <source>
        <dbReference type="EMBL" id="EGZ26993.1"/>
    </source>
</evidence>
<gene>
    <name evidence="1" type="ORF">PHYSODRAFT_257518</name>
</gene>
<name>G4YGN0_PHYSP</name>
<dbReference type="GeneID" id="20638878"/>
<protein>
    <submittedName>
        <fullName evidence="1">Uncharacterized protein</fullName>
    </submittedName>
</protein>
<dbReference type="RefSeq" id="XP_009514268.1">
    <property type="nucleotide sequence ID" value="XM_009515973.1"/>
</dbReference>